<dbReference type="InterPro" id="IPR015422">
    <property type="entry name" value="PyrdxlP-dep_Trfase_small"/>
</dbReference>
<proteinExistence type="inferred from homology"/>
<dbReference type="SUPFAM" id="SSF53383">
    <property type="entry name" value="PLP-dependent transferases"/>
    <property type="match status" value="1"/>
</dbReference>
<evidence type="ECO:0000256" key="4">
    <source>
        <dbReference type="PIRSR" id="PIRSR000390-2"/>
    </source>
</evidence>
<dbReference type="GO" id="GO:0008483">
    <property type="term" value="F:transaminase activity"/>
    <property type="evidence" value="ECO:0007669"/>
    <property type="project" value="UniProtKB-KW"/>
</dbReference>
<dbReference type="PIRSF" id="PIRSF000390">
    <property type="entry name" value="PLP_StrS"/>
    <property type="match status" value="1"/>
</dbReference>
<keyword evidence="1 4" id="KW-0663">Pyridoxal phosphate</keyword>
<comment type="caution">
    <text evidence="6">The sequence shown here is derived from an EMBL/GenBank/DDBJ whole genome shotgun (WGS) entry which is preliminary data.</text>
</comment>
<keyword evidence="6" id="KW-0808">Transferase</keyword>
<dbReference type="Gene3D" id="3.90.1150.10">
    <property type="entry name" value="Aspartate Aminotransferase, domain 1"/>
    <property type="match status" value="1"/>
</dbReference>
<name>A0A923N2E0_9BACT</name>
<evidence type="ECO:0000256" key="5">
    <source>
        <dbReference type="RuleBase" id="RU004508"/>
    </source>
</evidence>
<dbReference type="Pfam" id="PF01041">
    <property type="entry name" value="DegT_DnrJ_EryC1"/>
    <property type="match status" value="1"/>
</dbReference>
<accession>A0A923N2E0</accession>
<organism evidence="6 7">
    <name type="scientific">Pontibacter cellulosilyticus</name>
    <dbReference type="NCBI Taxonomy" id="1720253"/>
    <lineage>
        <taxon>Bacteria</taxon>
        <taxon>Pseudomonadati</taxon>
        <taxon>Bacteroidota</taxon>
        <taxon>Cytophagia</taxon>
        <taxon>Cytophagales</taxon>
        <taxon>Hymenobacteraceae</taxon>
        <taxon>Pontibacter</taxon>
    </lineage>
</organism>
<evidence type="ECO:0000256" key="3">
    <source>
        <dbReference type="PIRSR" id="PIRSR000390-1"/>
    </source>
</evidence>
<sequence length="372" mass="41100">MHIPFVDLHAQYESIKAEIDTAIENVIRDTAFIGGKYVRSFETAFANAYGVKHCVSVANGTDAIYITLKMLGIGAGDEVITVANSWISTSETITQAGARPVFADIDPVYYTIDPEQIKAKITSRTKAIIPVHLHGQMADIKAIQAICEKHDLYLIEDCAQSHFSSFNGQFAGTFGIASTFSFYPGKNLGAYGDAGCILTNDDALAEKCRMYANHGALKKHHHQMEGINSRLDGLQAAILEAKLQHIHDWTQNRITNASYYMAKLKGVDGIILPTVRPDTVHTFHVFAIRTKQRDSLQAYLKEQGIETAVHYPTALPLLPAYNYLGYTADTIPVAAQYQNELLSLPLYPELTPEQMDYVTEAVKEFSFADVTG</sequence>
<dbReference type="GO" id="GO:0000271">
    <property type="term" value="P:polysaccharide biosynthetic process"/>
    <property type="evidence" value="ECO:0007669"/>
    <property type="project" value="TreeGrafter"/>
</dbReference>
<dbReference type="CDD" id="cd00616">
    <property type="entry name" value="AHBA_syn"/>
    <property type="match status" value="1"/>
</dbReference>
<evidence type="ECO:0000256" key="1">
    <source>
        <dbReference type="ARBA" id="ARBA00022898"/>
    </source>
</evidence>
<evidence type="ECO:0000313" key="6">
    <source>
        <dbReference type="EMBL" id="MBC5991620.1"/>
    </source>
</evidence>
<keyword evidence="7" id="KW-1185">Reference proteome</keyword>
<dbReference type="Gene3D" id="3.40.640.10">
    <property type="entry name" value="Type I PLP-dependent aspartate aminotransferase-like (Major domain)"/>
    <property type="match status" value="1"/>
</dbReference>
<dbReference type="InterPro" id="IPR015421">
    <property type="entry name" value="PyrdxlP-dep_Trfase_major"/>
</dbReference>
<reference evidence="6" key="1">
    <citation type="submission" date="2020-08" db="EMBL/GenBank/DDBJ databases">
        <title>Pontibacter sp. SD6 16S ribosomal RNA gene Genome sequencing and assembly.</title>
        <authorList>
            <person name="Kang M."/>
        </authorList>
    </citation>
    <scope>NUCLEOTIDE SEQUENCE</scope>
    <source>
        <strain evidence="6">SD6</strain>
    </source>
</reference>
<evidence type="ECO:0000313" key="7">
    <source>
        <dbReference type="Proteomes" id="UP000603640"/>
    </source>
</evidence>
<dbReference type="AlphaFoldDB" id="A0A923N2E0"/>
<dbReference type="PANTHER" id="PTHR30244:SF36">
    <property type="entry name" value="3-OXO-GLUCOSE-6-PHOSPHATE:GLUTAMATE AMINOTRANSFERASE"/>
    <property type="match status" value="1"/>
</dbReference>
<dbReference type="RefSeq" id="WP_187065619.1">
    <property type="nucleotide sequence ID" value="NZ_JACRVF010000001.1"/>
</dbReference>
<dbReference type="PANTHER" id="PTHR30244">
    <property type="entry name" value="TRANSAMINASE"/>
    <property type="match status" value="1"/>
</dbReference>
<keyword evidence="6" id="KW-0032">Aminotransferase</keyword>
<evidence type="ECO:0000256" key="2">
    <source>
        <dbReference type="ARBA" id="ARBA00037999"/>
    </source>
</evidence>
<protein>
    <submittedName>
        <fullName evidence="6">DegT/DnrJ/EryC1/StrS family aminotransferase</fullName>
    </submittedName>
</protein>
<dbReference type="Proteomes" id="UP000603640">
    <property type="component" value="Unassembled WGS sequence"/>
</dbReference>
<dbReference type="InterPro" id="IPR015424">
    <property type="entry name" value="PyrdxlP-dep_Trfase"/>
</dbReference>
<gene>
    <name evidence="6" type="ORF">H8S84_02080</name>
</gene>
<feature type="active site" description="Proton acceptor" evidence="3">
    <location>
        <position position="186"/>
    </location>
</feature>
<feature type="modified residue" description="N6-(pyridoxal phosphate)lysine" evidence="4">
    <location>
        <position position="186"/>
    </location>
</feature>
<comment type="similarity">
    <text evidence="2 5">Belongs to the DegT/DnrJ/EryC1 family.</text>
</comment>
<dbReference type="GO" id="GO:0030170">
    <property type="term" value="F:pyridoxal phosphate binding"/>
    <property type="evidence" value="ECO:0007669"/>
    <property type="project" value="TreeGrafter"/>
</dbReference>
<dbReference type="InterPro" id="IPR000653">
    <property type="entry name" value="DegT/StrS_aminotransferase"/>
</dbReference>
<dbReference type="EMBL" id="JACRVF010000001">
    <property type="protein sequence ID" value="MBC5991620.1"/>
    <property type="molecule type" value="Genomic_DNA"/>
</dbReference>